<proteinExistence type="predicted"/>
<feature type="compositionally biased region" description="Low complexity" evidence="1">
    <location>
        <begin position="353"/>
        <end position="367"/>
    </location>
</feature>
<feature type="region of interest" description="Disordered" evidence="1">
    <location>
        <begin position="123"/>
        <end position="155"/>
    </location>
</feature>
<evidence type="ECO:0000256" key="1">
    <source>
        <dbReference type="SAM" id="MobiDB-lite"/>
    </source>
</evidence>
<organism evidence="2">
    <name type="scientific">Chromera velia CCMP2878</name>
    <dbReference type="NCBI Taxonomy" id="1169474"/>
    <lineage>
        <taxon>Eukaryota</taxon>
        <taxon>Sar</taxon>
        <taxon>Alveolata</taxon>
        <taxon>Colpodellida</taxon>
        <taxon>Chromeraceae</taxon>
        <taxon>Chromera</taxon>
    </lineage>
</organism>
<feature type="compositionally biased region" description="Low complexity" evidence="1">
    <location>
        <begin position="780"/>
        <end position="798"/>
    </location>
</feature>
<feature type="region of interest" description="Disordered" evidence="1">
    <location>
        <begin position="1"/>
        <end position="24"/>
    </location>
</feature>
<accession>A0A0G4GPD3</accession>
<feature type="region of interest" description="Disordered" evidence="1">
    <location>
        <begin position="299"/>
        <end position="367"/>
    </location>
</feature>
<dbReference type="AlphaFoldDB" id="A0A0G4GPD3"/>
<sequence>MASLPLPRGGGTAPVPLYPNVNNNNKDEDKFSGVRYVGAARQRDACCFASLLFPPDRQELARREDSKKVFLDRFLEVVRDCGSLIEPHSWNKHVFGAASAEEELKGGDLESEWVLYFTADRRGDGPSPCQASSSSSSLDMGRGNDSGGGQKNSSSNEETFIFGIVASADFPQRTALKCLDEVTEEFQAVDPREGLRDFENLCGLFPQLRDDFFRLQGPLFANVWSKYHEAGVGEGERESPQAPSGTRNDSVASNFVQKEEGRRTEAQRQAGCFGGGGPVARSCMPSLPSYSTTTSTVVAPVGERGGEGGEHGIHSVPDREKSLCKEKKERNAQEGEDKRLKEKGTLEVPGGNSSVSSSFSSPPVSPSSAQAAVAFASSQIRHEVFLQQKQKGGVGGNVKERRGDAGPSLSRYRDAFALDLPGGVDGMSSDSRHILQERGLRGALPSGSMTARAGYGSLSGSGSSSARGRGKEGADVRDVPILPCCPSSKKFYMVSMGQPETAQESQCGNEDTHTLSKPVVGLASSRGFGGRKTQTSSLSSFSVSSKDAQDLEIDEGPRLAPVLPSSSDRVWIQQRPHGVDMHAAGVPLNVHLSTVNERREEHFGSSHPSFPFQPPHPNCTPSLPHRQPMNRISPGLSGVGEEAFPQSFPPPSPAFQAPHRPMGTPAPLFHQHENQTGGFLGHRRPSAGVSVPLQHQHQQQNLQSLQGGGVRVGALLSASGRTLTDPLPPPAAAMSVDGGGGRGGMSHAAPVDCPPSASVLPRPRPSSWLGSHPHRRGAPSHSSGSGLFRSFSSRELAP</sequence>
<gene>
    <name evidence="2" type="ORF">Cvel_22792</name>
</gene>
<feature type="compositionally biased region" description="Basic and acidic residues" evidence="1">
    <location>
        <begin position="304"/>
        <end position="345"/>
    </location>
</feature>
<feature type="compositionally biased region" description="Basic and acidic residues" evidence="1">
    <location>
        <begin position="257"/>
        <end position="266"/>
    </location>
</feature>
<name>A0A0G4GPD3_9ALVE</name>
<feature type="compositionally biased region" description="Polar residues" evidence="1">
    <location>
        <begin position="241"/>
        <end position="256"/>
    </location>
</feature>
<reference evidence="2" key="1">
    <citation type="submission" date="2014-11" db="EMBL/GenBank/DDBJ databases">
        <authorList>
            <person name="Otto D Thomas"/>
            <person name="Naeem Raeece"/>
        </authorList>
    </citation>
    <scope>NUCLEOTIDE SEQUENCE</scope>
</reference>
<feature type="region of interest" description="Disordered" evidence="1">
    <location>
        <begin position="721"/>
        <end position="798"/>
    </location>
</feature>
<dbReference type="EMBL" id="CDMZ01001414">
    <property type="protein sequence ID" value="CEM32201.1"/>
    <property type="molecule type" value="Genomic_DNA"/>
</dbReference>
<protein>
    <submittedName>
        <fullName evidence="2">Uncharacterized protein</fullName>
    </submittedName>
</protein>
<feature type="region of interest" description="Disordered" evidence="1">
    <location>
        <begin position="439"/>
        <end position="476"/>
    </location>
</feature>
<dbReference type="VEuPathDB" id="CryptoDB:Cvel_22792"/>
<evidence type="ECO:0000313" key="2">
    <source>
        <dbReference type="EMBL" id="CEM32201.1"/>
    </source>
</evidence>
<feature type="compositionally biased region" description="Low complexity" evidence="1">
    <location>
        <begin position="451"/>
        <end position="467"/>
    </location>
</feature>
<feature type="region of interest" description="Disordered" evidence="1">
    <location>
        <begin position="232"/>
        <end position="278"/>
    </location>
</feature>